<sequence>MFSQKITMRLGCQMNLLHFPMDKQMCYINMGSYGYTDDYLVFYWRNNDPVLIEETLRISEFNSPEECTAKVGPIGKNFSLNTLNVASLVVLNSEI</sequence>
<protein>
    <recommendedName>
        <fullName evidence="3">Neurotransmitter-gated ion-channel ligand-binding domain-containing protein</fullName>
    </recommendedName>
</protein>
<keyword evidence="2" id="KW-0472">Membrane</keyword>
<evidence type="ECO:0000313" key="4">
    <source>
        <dbReference type="EMBL" id="VEL35488.1"/>
    </source>
</evidence>
<organism evidence="4 5">
    <name type="scientific">Protopolystoma xenopodis</name>
    <dbReference type="NCBI Taxonomy" id="117903"/>
    <lineage>
        <taxon>Eukaryota</taxon>
        <taxon>Metazoa</taxon>
        <taxon>Spiralia</taxon>
        <taxon>Lophotrochozoa</taxon>
        <taxon>Platyhelminthes</taxon>
        <taxon>Monogenea</taxon>
        <taxon>Polyopisthocotylea</taxon>
        <taxon>Polystomatidea</taxon>
        <taxon>Polystomatidae</taxon>
        <taxon>Protopolystoma</taxon>
    </lineage>
</organism>
<dbReference type="InterPro" id="IPR006202">
    <property type="entry name" value="Neur_chan_lig-bd"/>
</dbReference>
<dbReference type="Proteomes" id="UP000784294">
    <property type="component" value="Unassembled WGS sequence"/>
</dbReference>
<evidence type="ECO:0000313" key="5">
    <source>
        <dbReference type="Proteomes" id="UP000784294"/>
    </source>
</evidence>
<dbReference type="Pfam" id="PF02931">
    <property type="entry name" value="Neur_chan_LBD"/>
    <property type="match status" value="1"/>
</dbReference>
<dbReference type="InterPro" id="IPR018000">
    <property type="entry name" value="Neurotransmitter_ion_chnl_CS"/>
</dbReference>
<name>A0A3S5BQZ5_9PLAT</name>
<evidence type="ECO:0000256" key="2">
    <source>
        <dbReference type="ARBA" id="ARBA00023136"/>
    </source>
</evidence>
<dbReference type="GO" id="GO:0005230">
    <property type="term" value="F:extracellular ligand-gated monoatomic ion channel activity"/>
    <property type="evidence" value="ECO:0007669"/>
    <property type="project" value="InterPro"/>
</dbReference>
<dbReference type="SUPFAM" id="SSF63712">
    <property type="entry name" value="Nicotinic receptor ligand binding domain-like"/>
    <property type="match status" value="1"/>
</dbReference>
<evidence type="ECO:0000259" key="3">
    <source>
        <dbReference type="Pfam" id="PF02931"/>
    </source>
</evidence>
<dbReference type="OrthoDB" id="407674at2759"/>
<dbReference type="GO" id="GO:0016020">
    <property type="term" value="C:membrane"/>
    <property type="evidence" value="ECO:0007669"/>
    <property type="project" value="UniProtKB-SubCell"/>
</dbReference>
<evidence type="ECO:0000256" key="1">
    <source>
        <dbReference type="ARBA" id="ARBA00004370"/>
    </source>
</evidence>
<accession>A0A3S5BQZ5</accession>
<proteinExistence type="predicted"/>
<reference evidence="4" key="1">
    <citation type="submission" date="2018-11" db="EMBL/GenBank/DDBJ databases">
        <authorList>
            <consortium name="Pathogen Informatics"/>
        </authorList>
    </citation>
    <scope>NUCLEOTIDE SEQUENCE</scope>
</reference>
<dbReference type="Gene3D" id="2.70.170.10">
    <property type="entry name" value="Neurotransmitter-gated ion-channel ligand-binding domain"/>
    <property type="match status" value="1"/>
</dbReference>
<dbReference type="EMBL" id="CAAALY010249958">
    <property type="protein sequence ID" value="VEL35488.1"/>
    <property type="molecule type" value="Genomic_DNA"/>
</dbReference>
<gene>
    <name evidence="4" type="ORF">PXEA_LOCUS28928</name>
</gene>
<dbReference type="PROSITE" id="PS00236">
    <property type="entry name" value="NEUROTR_ION_CHANNEL"/>
    <property type="match status" value="1"/>
</dbReference>
<feature type="domain" description="Neurotransmitter-gated ion-channel ligand-binding" evidence="3">
    <location>
        <begin position="3"/>
        <end position="70"/>
    </location>
</feature>
<dbReference type="AlphaFoldDB" id="A0A3S5BQZ5"/>
<dbReference type="InterPro" id="IPR036734">
    <property type="entry name" value="Neur_chan_lig-bd_sf"/>
</dbReference>
<comment type="subcellular location">
    <subcellularLocation>
        <location evidence="1">Membrane</location>
    </subcellularLocation>
</comment>
<comment type="caution">
    <text evidence="4">The sequence shown here is derived from an EMBL/GenBank/DDBJ whole genome shotgun (WGS) entry which is preliminary data.</text>
</comment>
<keyword evidence="5" id="KW-1185">Reference proteome</keyword>